<proteinExistence type="predicted"/>
<name>A0ABU4L172_9ACTN</name>
<feature type="chain" id="PRO_5046354248" description="Secreted protein" evidence="2">
    <location>
        <begin position="26"/>
        <end position="146"/>
    </location>
</feature>
<evidence type="ECO:0000313" key="3">
    <source>
        <dbReference type="EMBL" id="MDX2909492.1"/>
    </source>
</evidence>
<feature type="compositionally biased region" description="Polar residues" evidence="1">
    <location>
        <begin position="129"/>
        <end position="146"/>
    </location>
</feature>
<protein>
    <recommendedName>
        <fullName evidence="5">Secreted protein</fullName>
    </recommendedName>
</protein>
<accession>A0ABU4L172</accession>
<feature type="region of interest" description="Disordered" evidence="1">
    <location>
        <begin position="69"/>
        <end position="146"/>
    </location>
</feature>
<keyword evidence="4" id="KW-1185">Reference proteome</keyword>
<reference evidence="3 4" key="1">
    <citation type="journal article" date="2023" name="Microb. Genom.">
        <title>Mesoterricola silvestris gen. nov., sp. nov., Mesoterricola sediminis sp. nov., Geothrix oryzae sp. nov., Geothrix edaphica sp. nov., Geothrix rubra sp. nov., and Geothrix limicola sp. nov., six novel members of Acidobacteriota isolated from soils.</title>
        <authorList>
            <person name="Weisberg A.J."/>
            <person name="Pearce E."/>
            <person name="Kramer C.G."/>
            <person name="Chang J.H."/>
            <person name="Clarke C.R."/>
        </authorList>
    </citation>
    <scope>NUCLEOTIDE SEQUENCE [LARGE SCALE GENOMIC DNA]</scope>
    <source>
        <strain evidence="3 4">NRRL_B-2795</strain>
    </source>
</reference>
<dbReference type="EMBL" id="JARAVY010000004">
    <property type="protein sequence ID" value="MDX2909492.1"/>
    <property type="molecule type" value="Genomic_DNA"/>
</dbReference>
<sequence length="146" mass="14515">MRRVAAAVVLLAATLLLHLATPHHPATPPDASPGIASAAVTGPDAVTGSVVVTGSAVVTGSVVVMGSAQAKEGTAAHHEASADTLVRPARADRPRTEPTTAVAGPTDAPADARPASGTTRPRTARDSRTPSTGAAPTPSALQTFRH</sequence>
<feature type="signal peptide" evidence="2">
    <location>
        <begin position="1"/>
        <end position="25"/>
    </location>
</feature>
<comment type="caution">
    <text evidence="3">The sequence shown here is derived from an EMBL/GenBank/DDBJ whole genome shotgun (WGS) entry which is preliminary data.</text>
</comment>
<dbReference type="Proteomes" id="UP001271723">
    <property type="component" value="Unassembled WGS sequence"/>
</dbReference>
<dbReference type="RefSeq" id="WP_267299596.1">
    <property type="nucleotide sequence ID" value="NZ_JAGJBZ010000002.1"/>
</dbReference>
<evidence type="ECO:0000313" key="4">
    <source>
        <dbReference type="Proteomes" id="UP001271723"/>
    </source>
</evidence>
<evidence type="ECO:0008006" key="5">
    <source>
        <dbReference type="Google" id="ProtNLM"/>
    </source>
</evidence>
<organism evidence="3 4">
    <name type="scientific">Streptomyces griseiscabiei</name>
    <dbReference type="NCBI Taxonomy" id="2993540"/>
    <lineage>
        <taxon>Bacteria</taxon>
        <taxon>Bacillati</taxon>
        <taxon>Actinomycetota</taxon>
        <taxon>Actinomycetes</taxon>
        <taxon>Kitasatosporales</taxon>
        <taxon>Streptomycetaceae</taxon>
        <taxon>Streptomyces</taxon>
    </lineage>
</organism>
<evidence type="ECO:0000256" key="1">
    <source>
        <dbReference type="SAM" id="MobiDB-lite"/>
    </source>
</evidence>
<gene>
    <name evidence="3" type="ORF">PV517_12390</name>
</gene>
<evidence type="ECO:0000256" key="2">
    <source>
        <dbReference type="SAM" id="SignalP"/>
    </source>
</evidence>
<keyword evidence="2" id="KW-0732">Signal</keyword>